<evidence type="ECO:0000256" key="2">
    <source>
        <dbReference type="SAM" id="Phobius"/>
    </source>
</evidence>
<evidence type="ECO:0000256" key="1">
    <source>
        <dbReference type="SAM" id="MobiDB-lite"/>
    </source>
</evidence>
<reference evidence="4" key="1">
    <citation type="journal article" date="2011" name="Nature">
        <title>A high-resolution map of human evolutionary constraint using 29 mammals.</title>
        <authorList>
            <person name="Lindblad-Toh K."/>
            <person name="Garber M."/>
            <person name="Zuk O."/>
            <person name="Lin M.F."/>
            <person name="Parker B.J."/>
            <person name="Washietl S."/>
            <person name="Kheradpour P."/>
            <person name="Ernst J."/>
            <person name="Jordan G."/>
            <person name="Mauceli E."/>
            <person name="Ward L.D."/>
            <person name="Lowe C.B."/>
            <person name="Holloway A.K."/>
            <person name="Clamp M."/>
            <person name="Gnerre S."/>
            <person name="Alfoldi J."/>
            <person name="Beal K."/>
            <person name="Chang J."/>
            <person name="Clawson H."/>
            <person name="Cuff J."/>
            <person name="Di Palma F."/>
            <person name="Fitzgerald S."/>
            <person name="Flicek P."/>
            <person name="Guttman M."/>
            <person name="Hubisz M.J."/>
            <person name="Jaffe D.B."/>
            <person name="Jungreis I."/>
            <person name="Kent W.J."/>
            <person name="Kostka D."/>
            <person name="Lara M."/>
            <person name="Martins A.L."/>
            <person name="Massingham T."/>
            <person name="Moltke I."/>
            <person name="Raney B.J."/>
            <person name="Rasmussen M.D."/>
            <person name="Robinson J."/>
            <person name="Stark A."/>
            <person name="Vilella A.J."/>
            <person name="Wen J."/>
            <person name="Xie X."/>
            <person name="Zody M.C."/>
            <person name="Baldwin J."/>
            <person name="Bloom T."/>
            <person name="Chin C.W."/>
            <person name="Heiman D."/>
            <person name="Nicol R."/>
            <person name="Nusbaum C."/>
            <person name="Young S."/>
            <person name="Wilkinson J."/>
            <person name="Worley K.C."/>
            <person name="Kovar C.L."/>
            <person name="Muzny D.M."/>
            <person name="Gibbs R.A."/>
            <person name="Cree A."/>
            <person name="Dihn H.H."/>
            <person name="Fowler G."/>
            <person name="Jhangiani S."/>
            <person name="Joshi V."/>
            <person name="Lee S."/>
            <person name="Lewis L.R."/>
            <person name="Nazareth L.V."/>
            <person name="Okwuonu G."/>
            <person name="Santibanez J."/>
            <person name="Warren W.C."/>
            <person name="Mardis E.R."/>
            <person name="Weinstock G.M."/>
            <person name="Wilson R.K."/>
            <person name="Delehaunty K."/>
            <person name="Dooling D."/>
            <person name="Fronik C."/>
            <person name="Fulton L."/>
            <person name="Fulton B."/>
            <person name="Graves T."/>
            <person name="Minx P."/>
            <person name="Sodergren E."/>
            <person name="Birney E."/>
            <person name="Margulies E.H."/>
            <person name="Herrero J."/>
            <person name="Green E.D."/>
            <person name="Haussler D."/>
            <person name="Siepel A."/>
            <person name="Goldman N."/>
            <person name="Pollard K.S."/>
            <person name="Pedersen J.S."/>
            <person name="Lander E.S."/>
            <person name="Kellis M."/>
        </authorList>
    </citation>
    <scope>NUCLEOTIDE SEQUENCE [LARGE SCALE GENOMIC DNA]</scope>
    <source>
        <strain evidence="4">2N</strain>
    </source>
</reference>
<gene>
    <name evidence="3" type="primary">NRSN2</name>
</gene>
<dbReference type="Ensembl" id="ENSCPOT00000032550.1">
    <property type="protein sequence ID" value="ENSCPOP00000030062.1"/>
    <property type="gene ID" value="ENSCPOG00000038922.1"/>
</dbReference>
<dbReference type="Bgee" id="ENSCPOG00000038922">
    <property type="expression patterns" value="Expressed in hypothalamus and 12 other cell types or tissues"/>
</dbReference>
<dbReference type="GO" id="GO:0043025">
    <property type="term" value="C:neuronal cell body"/>
    <property type="evidence" value="ECO:0007669"/>
    <property type="project" value="TreeGrafter"/>
</dbReference>
<accession>A0A286XXL1</accession>
<dbReference type="Proteomes" id="UP000005447">
    <property type="component" value="Unassembled WGS sequence"/>
</dbReference>
<dbReference type="FunCoup" id="A0A286XXL1">
    <property type="interactions" value="61"/>
</dbReference>
<sequence length="226" mass="24198">MARAELGEAVSASLQRAKGSNMLGCNPISICNRGATMVEEGKWQGVWSYLHVFYEDCTGTALSDDPEGSRVLCPCKPCQPSLCWKISLSSGSLLLLLGIAALTTGYAVPPKLETVSNEQLPMLDSRAADYNKALSACRLAGTALCGAAGILLAICLLWAVSGWLNPEAKAEPLDTEADNHVEVFRDEPEHQLSPIFHNASDQSWFSTSRGPLGQSCVQTGQPKRDS</sequence>
<protein>
    <submittedName>
        <fullName evidence="3">Neurensin 2</fullName>
    </submittedName>
</protein>
<dbReference type="OMA" id="CWKITLS"/>
<dbReference type="eggNOG" id="ENOG502S1MN">
    <property type="taxonomic scope" value="Eukaryota"/>
</dbReference>
<dbReference type="STRING" id="10141.ENSCPOP00000030062"/>
<dbReference type="GO" id="GO:0030133">
    <property type="term" value="C:transport vesicle"/>
    <property type="evidence" value="ECO:0007669"/>
    <property type="project" value="InterPro"/>
</dbReference>
<keyword evidence="2" id="KW-1133">Transmembrane helix</keyword>
<dbReference type="GeneTree" id="ENSGT00530000063877"/>
<dbReference type="Pfam" id="PF14927">
    <property type="entry name" value="Neurensin"/>
    <property type="match status" value="1"/>
</dbReference>
<dbReference type="GO" id="GO:0005886">
    <property type="term" value="C:plasma membrane"/>
    <property type="evidence" value="ECO:0007669"/>
    <property type="project" value="Ensembl"/>
</dbReference>
<dbReference type="InParanoid" id="A0A286XXL1"/>
<feature type="transmembrane region" description="Helical" evidence="2">
    <location>
        <begin position="139"/>
        <end position="160"/>
    </location>
</feature>
<name>A0A286XXL1_CAVPO</name>
<proteinExistence type="predicted"/>
<feature type="region of interest" description="Disordered" evidence="1">
    <location>
        <begin position="205"/>
        <end position="226"/>
    </location>
</feature>
<evidence type="ECO:0000313" key="4">
    <source>
        <dbReference type="Proteomes" id="UP000005447"/>
    </source>
</evidence>
<dbReference type="InterPro" id="IPR024883">
    <property type="entry name" value="Neurensin"/>
</dbReference>
<organism evidence="3 4">
    <name type="scientific">Cavia porcellus</name>
    <name type="common">Guinea pig</name>
    <dbReference type="NCBI Taxonomy" id="10141"/>
    <lineage>
        <taxon>Eukaryota</taxon>
        <taxon>Metazoa</taxon>
        <taxon>Chordata</taxon>
        <taxon>Craniata</taxon>
        <taxon>Vertebrata</taxon>
        <taxon>Euteleostomi</taxon>
        <taxon>Mammalia</taxon>
        <taxon>Eutheria</taxon>
        <taxon>Euarchontoglires</taxon>
        <taxon>Glires</taxon>
        <taxon>Rodentia</taxon>
        <taxon>Hystricomorpha</taxon>
        <taxon>Caviidae</taxon>
        <taxon>Cavia</taxon>
    </lineage>
</organism>
<dbReference type="GO" id="GO:0007399">
    <property type="term" value="P:nervous system development"/>
    <property type="evidence" value="ECO:0007669"/>
    <property type="project" value="TreeGrafter"/>
</dbReference>
<dbReference type="PANTHER" id="PTHR14796">
    <property type="entry name" value="NEURENSIN 1-RELATED"/>
    <property type="match status" value="1"/>
</dbReference>
<dbReference type="AlphaFoldDB" id="A0A286XXL1"/>
<dbReference type="EMBL" id="AAKN02012523">
    <property type="status" value="NOT_ANNOTATED_CDS"/>
    <property type="molecule type" value="Genomic_DNA"/>
</dbReference>
<keyword evidence="4" id="KW-1185">Reference proteome</keyword>
<reference evidence="3" key="2">
    <citation type="submission" date="2025-08" db="UniProtKB">
        <authorList>
            <consortium name="Ensembl"/>
        </authorList>
    </citation>
    <scope>IDENTIFICATION</scope>
    <source>
        <strain evidence="3">2N</strain>
    </source>
</reference>
<feature type="transmembrane region" description="Helical" evidence="2">
    <location>
        <begin position="86"/>
        <end position="108"/>
    </location>
</feature>
<dbReference type="GO" id="GO:0043005">
    <property type="term" value="C:neuron projection"/>
    <property type="evidence" value="ECO:0007669"/>
    <property type="project" value="TreeGrafter"/>
</dbReference>
<evidence type="ECO:0000313" key="3">
    <source>
        <dbReference type="Ensembl" id="ENSCPOP00000030062.1"/>
    </source>
</evidence>
<dbReference type="VEuPathDB" id="HostDB:ENSCPOG00000038922"/>
<keyword evidence="2" id="KW-0472">Membrane</keyword>
<keyword evidence="2" id="KW-0812">Transmembrane</keyword>
<dbReference type="PANTHER" id="PTHR14796:SF5">
    <property type="entry name" value="NEURENSIN-2"/>
    <property type="match status" value="1"/>
</dbReference>
<reference evidence="3" key="3">
    <citation type="submission" date="2025-09" db="UniProtKB">
        <authorList>
            <consortium name="Ensembl"/>
        </authorList>
    </citation>
    <scope>IDENTIFICATION</scope>
    <source>
        <strain evidence="3">2N</strain>
    </source>
</reference>